<dbReference type="EMBL" id="UINC01079723">
    <property type="protein sequence ID" value="SVC21997.1"/>
    <property type="molecule type" value="Genomic_DNA"/>
</dbReference>
<dbReference type="Pfam" id="PF04389">
    <property type="entry name" value="Peptidase_M28"/>
    <property type="match status" value="1"/>
</dbReference>
<gene>
    <name evidence="2" type="ORF">METZ01_LOCUS274851</name>
</gene>
<evidence type="ECO:0000313" key="2">
    <source>
        <dbReference type="EMBL" id="SVC21997.1"/>
    </source>
</evidence>
<reference evidence="2" key="1">
    <citation type="submission" date="2018-05" db="EMBL/GenBank/DDBJ databases">
        <authorList>
            <person name="Lanie J.A."/>
            <person name="Ng W.-L."/>
            <person name="Kazmierczak K.M."/>
            <person name="Andrzejewski T.M."/>
            <person name="Davidsen T.M."/>
            <person name="Wayne K.J."/>
            <person name="Tettelin H."/>
            <person name="Glass J.I."/>
            <person name="Rusch D."/>
            <person name="Podicherti R."/>
            <person name="Tsui H.-C.T."/>
            <person name="Winkler M.E."/>
        </authorList>
    </citation>
    <scope>NUCLEOTIDE SEQUENCE</scope>
</reference>
<dbReference type="InterPro" id="IPR007484">
    <property type="entry name" value="Peptidase_M28"/>
</dbReference>
<organism evidence="2">
    <name type="scientific">marine metagenome</name>
    <dbReference type="NCBI Taxonomy" id="408172"/>
    <lineage>
        <taxon>unclassified sequences</taxon>
        <taxon>metagenomes</taxon>
        <taxon>ecological metagenomes</taxon>
    </lineage>
</organism>
<feature type="non-terminal residue" evidence="2">
    <location>
        <position position="422"/>
    </location>
</feature>
<dbReference type="Gene3D" id="3.50.30.30">
    <property type="match status" value="1"/>
</dbReference>
<dbReference type="Gene3D" id="3.40.630.10">
    <property type="entry name" value="Zn peptidases"/>
    <property type="match status" value="1"/>
</dbReference>
<protein>
    <recommendedName>
        <fullName evidence="1">Peptidase M28 domain-containing protein</fullName>
    </recommendedName>
</protein>
<dbReference type="SUPFAM" id="SSF53187">
    <property type="entry name" value="Zn-dependent exopeptidases"/>
    <property type="match status" value="1"/>
</dbReference>
<feature type="non-terminal residue" evidence="2">
    <location>
        <position position="1"/>
    </location>
</feature>
<accession>A0A382KGB6</accession>
<dbReference type="AlphaFoldDB" id="A0A382KGB6"/>
<evidence type="ECO:0000259" key="1">
    <source>
        <dbReference type="Pfam" id="PF04389"/>
    </source>
</evidence>
<sequence>HLLGMKTAQNIGDLGAMAMTHVRVVTLVLLLMGATSHANRLVEIEDSEQRVRTTVEVLSSHASRLTGYSGSEHAAGWIHDQLVDLDLGTVHQETLAVTVPIEIGGHSRLHLLDEGRDLTIYGLWPNGPRTTTTGPQGLSGPLVYLGHGEYEEFDGRRLDGSIALMEFDSWDHWLRAASLGAVAVVFIAPDEATYRETLDKSTLEPVNIPRFWIDAKQGNELRRRLREPEDQLSVRLDSRMDWQEVSAWNLWVEIAGSDSLLAEDRIVVQAYYDGVAATPSLAPSAESASSAAALLEVARHLRDHPPERTVLVLFTGAHFQALSGVVDFLNRHMRTHKHYVKQMTEPLPTKLFISLDLSTKTDQLGIWNNTYDFGLKRFFVPFGRRFTRYAEEVGPILGRDSTGVLVNGISPIRGMDWSTFVP</sequence>
<name>A0A382KGB6_9ZZZZ</name>
<proteinExistence type="predicted"/>
<dbReference type="InterPro" id="IPR046450">
    <property type="entry name" value="PA_dom_sf"/>
</dbReference>
<feature type="domain" description="Peptidase M28" evidence="1">
    <location>
        <begin position="249"/>
        <end position="333"/>
    </location>
</feature>
<dbReference type="SUPFAM" id="SSF52025">
    <property type="entry name" value="PA domain"/>
    <property type="match status" value="1"/>
</dbReference>